<name>A0A4Z1CQY5_9RHOB</name>
<dbReference type="KEGG" id="plia:E4191_20480"/>
<organism evidence="3 5">
    <name type="scientific">Paracoccus liaowanqingii</name>
    <dbReference type="NCBI Taxonomy" id="2560053"/>
    <lineage>
        <taxon>Bacteria</taxon>
        <taxon>Pseudomonadati</taxon>
        <taxon>Pseudomonadota</taxon>
        <taxon>Alphaproteobacteria</taxon>
        <taxon>Rhodobacterales</taxon>
        <taxon>Paracoccaceae</taxon>
        <taxon>Paracoccus</taxon>
    </lineage>
</organism>
<dbReference type="Proteomes" id="UP000296374">
    <property type="component" value="Plasmid unnamed4"/>
</dbReference>
<dbReference type="SUPFAM" id="SSF54523">
    <property type="entry name" value="Pili subunits"/>
    <property type="match status" value="1"/>
</dbReference>
<keyword evidence="5" id="KW-1185">Reference proteome</keyword>
<keyword evidence="2" id="KW-0614">Plasmid</keyword>
<dbReference type="PROSITE" id="PS00409">
    <property type="entry name" value="PROKAR_NTER_METHYL"/>
    <property type="match status" value="1"/>
</dbReference>
<dbReference type="InterPro" id="IPR045584">
    <property type="entry name" value="Pilin-like"/>
</dbReference>
<dbReference type="InterPro" id="IPR012902">
    <property type="entry name" value="N_methyl_site"/>
</dbReference>
<evidence type="ECO:0000313" key="3">
    <source>
        <dbReference type="EMBL" id="TGN67555.1"/>
    </source>
</evidence>
<reference evidence="2" key="3">
    <citation type="journal article" date="2020" name="Int. J. Syst. Evol. Microbiol.">
        <title>Paracoccus liaowanqingii sp. nov., isolated from Tibetan antelope (Pantholops hodgsonii).</title>
        <authorList>
            <person name="Li J."/>
            <person name="Lu S."/>
            <person name="Jin D."/>
            <person name="Yang J."/>
            <person name="Lai X.H."/>
            <person name="Huang Y."/>
            <person name="Tian Z."/>
            <person name="Dong K."/>
            <person name="Zhang S."/>
            <person name="Lei W."/>
            <person name="Pu J."/>
            <person name="Zhang G."/>
            <person name="Wu X."/>
            <person name="Huang Y."/>
            <person name="Ren Z."/>
            <person name="Wang S."/>
            <person name="Xu J."/>
        </authorList>
    </citation>
    <scope>NUCLEOTIDE SEQUENCE</scope>
    <source>
        <strain evidence="2">2251</strain>
    </source>
</reference>
<protein>
    <submittedName>
        <fullName evidence="3">Type II secretion system protein GspH</fullName>
    </submittedName>
</protein>
<gene>
    <name evidence="3" type="primary">gspH</name>
    <name evidence="2" type="ORF">E4191_20480</name>
    <name evidence="3" type="ORF">E4L95_04545</name>
</gene>
<evidence type="ECO:0000256" key="1">
    <source>
        <dbReference type="SAM" id="Phobius"/>
    </source>
</evidence>
<dbReference type="AlphaFoldDB" id="A0A4Z1CQY5"/>
<dbReference type="EMBL" id="SRPG01000027">
    <property type="protein sequence ID" value="TGN67555.1"/>
    <property type="molecule type" value="Genomic_DNA"/>
</dbReference>
<dbReference type="Gene3D" id="3.55.40.10">
    <property type="entry name" value="minor pseudopilin epsh domain"/>
    <property type="match status" value="1"/>
</dbReference>
<evidence type="ECO:0000313" key="5">
    <source>
        <dbReference type="Proteomes" id="UP000297972"/>
    </source>
</evidence>
<dbReference type="OrthoDB" id="7727770at2"/>
<reference evidence="3 5" key="1">
    <citation type="submission" date="2019-03" db="EMBL/GenBank/DDBJ databases">
        <authorList>
            <person name="Li J."/>
        </authorList>
    </citation>
    <scope>NUCLEOTIDE SEQUENCE [LARGE SCALE GENOMIC DNA]</scope>
    <source>
        <strain evidence="3 5">3058</strain>
    </source>
</reference>
<keyword evidence="1" id="KW-1133">Transmembrane helix</keyword>
<keyword evidence="1" id="KW-0812">Transmembrane</keyword>
<keyword evidence="1" id="KW-0472">Membrane</keyword>
<proteinExistence type="predicted"/>
<sequence length="164" mass="16981">MTSRHGTDRRVRDRQAGLTLIEVLVVIAVIGVATGATMMGLNGADRGARAQSEAVRLSRQLTLAVDEAMISGLALQLVWDADGYSFQQWQKAGDGWGPASVPGLAMRHDIRAPLQMGMAGDGGAVLIAASGSGPARQILFAGVGVPWTVGFDGFTALAGPQEPA</sequence>
<feature type="transmembrane region" description="Helical" evidence="1">
    <location>
        <begin position="20"/>
        <end position="41"/>
    </location>
</feature>
<dbReference type="Pfam" id="PF07963">
    <property type="entry name" value="N_methyl"/>
    <property type="match status" value="1"/>
</dbReference>
<dbReference type="Proteomes" id="UP000297972">
    <property type="component" value="Unassembled WGS sequence"/>
</dbReference>
<accession>A0A4Z1CQY5</accession>
<accession>A0A4Y5ST23</accession>
<dbReference type="NCBIfam" id="TIGR02532">
    <property type="entry name" value="IV_pilin_GFxxxE"/>
    <property type="match status" value="1"/>
</dbReference>
<evidence type="ECO:0000313" key="4">
    <source>
        <dbReference type="Proteomes" id="UP000296374"/>
    </source>
</evidence>
<dbReference type="EMBL" id="CP040763">
    <property type="protein sequence ID" value="QDA36479.1"/>
    <property type="molecule type" value="Genomic_DNA"/>
</dbReference>
<reference evidence="4" key="2">
    <citation type="submission" date="2019-05" db="EMBL/GenBank/DDBJ databases">
        <title>Tamlana fucoidanivorans sp. nov., isolated from the surface of algae collected from Fujian province in China.</title>
        <authorList>
            <person name="Li J."/>
        </authorList>
    </citation>
    <scope>NUCLEOTIDE SEQUENCE [LARGE SCALE GENOMIC DNA]</scope>
    <source>
        <strain evidence="4">2251</strain>
        <plasmid evidence="4">unnamed4</plasmid>
    </source>
</reference>
<evidence type="ECO:0000313" key="2">
    <source>
        <dbReference type="EMBL" id="QDA36479.1"/>
    </source>
</evidence>
<geneLocation type="plasmid" evidence="2 4">
    <name>unnamed4</name>
</geneLocation>